<evidence type="ECO:0000313" key="2">
    <source>
        <dbReference type="Proteomes" id="UP000619238"/>
    </source>
</evidence>
<dbReference type="EMBL" id="JACGWS010000014">
    <property type="protein sequence ID" value="MBC8756857.1"/>
    <property type="molecule type" value="Genomic_DNA"/>
</dbReference>
<keyword evidence="2" id="KW-1185">Reference proteome</keyword>
<protein>
    <submittedName>
        <fullName evidence="1">Uncharacterized protein</fullName>
    </submittedName>
</protein>
<proteinExistence type="predicted"/>
<dbReference type="RefSeq" id="WP_187563899.1">
    <property type="nucleotide sequence ID" value="NZ_JACGWS010000014.1"/>
</dbReference>
<dbReference type="SUPFAM" id="SSF56059">
    <property type="entry name" value="Glutathione synthetase ATP-binding domain-like"/>
    <property type="match status" value="2"/>
</dbReference>
<accession>A0ABR7QE65</accession>
<dbReference type="Proteomes" id="UP000619238">
    <property type="component" value="Unassembled WGS sequence"/>
</dbReference>
<name>A0ABR7QE65_9FLAO</name>
<dbReference type="Gene3D" id="3.30.1490.270">
    <property type="match status" value="1"/>
</dbReference>
<evidence type="ECO:0000313" key="1">
    <source>
        <dbReference type="EMBL" id="MBC8756857.1"/>
    </source>
</evidence>
<organism evidence="1 2">
    <name type="scientific">Kordia aestuariivivens</name>
    <dbReference type="NCBI Taxonomy" id="2759037"/>
    <lineage>
        <taxon>Bacteria</taxon>
        <taxon>Pseudomonadati</taxon>
        <taxon>Bacteroidota</taxon>
        <taxon>Flavobacteriia</taxon>
        <taxon>Flavobacteriales</taxon>
        <taxon>Flavobacteriaceae</taxon>
        <taxon>Kordia</taxon>
    </lineage>
</organism>
<gene>
    <name evidence="1" type="ORF">H2O64_19440</name>
</gene>
<comment type="caution">
    <text evidence="1">The sequence shown here is derived from an EMBL/GenBank/DDBJ whole genome shotgun (WGS) entry which is preliminary data.</text>
</comment>
<reference evidence="1 2" key="1">
    <citation type="submission" date="2020-07" db="EMBL/GenBank/DDBJ databases">
        <title>Description of Kordia aestuariivivens sp. nov., isolated from a tidal flat.</title>
        <authorList>
            <person name="Park S."/>
            <person name="Yoon J.-H."/>
        </authorList>
    </citation>
    <scope>NUCLEOTIDE SEQUENCE [LARGE SCALE GENOMIC DNA]</scope>
    <source>
        <strain evidence="1 2">YSTF-M3</strain>
    </source>
</reference>
<sequence>MEKTILFDYQNLIINASKKALPALINTNAEEVPEILRNFKYPISSWPVILPKKDSEALAECCVLIPKLLQEIPELYFENNTKKIADFYFDGNETLAHFAILCSQKKIDISCRLDLIKTTTGFKVLEVNAGSSLGGMEFQNFEPVISGMHPELSNGELGIVAMPTQQIYIDFIIQKAISYMSEGEEEINIFMVGTEFYEKDLIAYKEAENFYNEIFNNEIGKYKKKGSVIINRMSEVKLKNNVLTYKDKRIHVVLISDFALKDISPDIFRAFMMNAIYFPDHQGVGMLRDKRNLVLLRRLAEEGKFSASENEKILTYIPWSVLINETTTLYKGSEHILEVLLQEKKDDFVIKVADGLQGNDVFIGKFLSKEAWSDAIKKAINEKKYIVQEYIPSDYLLAPNKNNEWTPHSLIWGAFGFGDAYGGTWVRMAAKENALGAINAATGAVEVIVYEEISVNHHTNNEEKEITNSILGEAYNQLMSNTSKNLPAFVDLTSKKLPKLLQEYHYPVSSWPVIIDTDIVDKLKELCVRIPKMIQQIPELYFKNDLKKIADFYFNGDNMLAQYAMLCHQKKIEIGCRLDLTYSDNEFKILEANVGSAIGGWQVQSFDHIIRDQHTILNDTETEHFYESRNTQLYYINFLIDNLIKIKLPDDDTINVFMCLGVADDTSIYKNTEDFLNELFQQELSKRGLKGRVCVADYSSLHLMNGKLYKDDLLIHGLAILTLNKEDLPPDVFRAFFIGNLYFPDHLGTIMYGDKRNLELLRTLAEQQAFSEEDNDLVLNSIPWTKKITPNSKVLYRGKTELFAQVLKNNKENLVIKASNGSQGEDVFVGKFLTDKEWEEAINLAENTSTFIAQEFCNSNSNIAPNKIGEWTPHKLIWGAFGFGENYGGVWVRMSEEKTDIGVINSASGAVEAIVYERLFFETLIL</sequence>